<dbReference type="GO" id="GO:0005975">
    <property type="term" value="P:carbohydrate metabolic process"/>
    <property type="evidence" value="ECO:0007669"/>
    <property type="project" value="InterPro"/>
</dbReference>
<dbReference type="PROSITE" id="PS51318">
    <property type="entry name" value="TAT"/>
    <property type="match status" value="1"/>
</dbReference>
<dbReference type="InterPro" id="IPR012878">
    <property type="entry name" value="Beta-AFase-like_GH127_cat"/>
</dbReference>
<sequence length="773" mass="85709">MFTRRGLMLTSAALAGLPAVAHAAADPVKVAPFPLEAVTLMPSVWRDAVDANGHYLLSLEPDRLLHNFHKSAGLAPKGDIYGGWENMGIAGHSLGHYLTALGLAYAQTRDPAYKAKLDYTVSEMAIIQKAHGDGYIGGTTVERDGKLQDGKIVYEEVRKHVITSHGFDLNGGWVPLYTWHKVHAGLLDAHRYANNGQALKIAIGMSDYLIGVLGDLSDEEMQKVLAAEHGGLNETYAEMYVRTGDKRYLDTARRIYHKAVLTPLAQRRDELEGKHANTQIPKLIGLARLYEVTGDKAYGDTASYFWDRVIHHHSYVIGGNSAGEHFGAPDKLSGRLDDKTCESCNTYNMLKLTRHLYQWQPDAAWFDYYERAHLNHILAHQDPQTGAFVYFVPLASGSQRLYSTPDTSFWCCVGSGMESHAKHGDSIWWRQAGGGDTVYANLFIPSELSWTDKATKIALSGDILKGEPVTFTVTPQGTADFTLAIRVPKWADGPRLSVNGKNTPLLVKNGYVRVRRAWKAGDTVVLTLPHALKVETMPDNPRLAAFIKGPMVMAGDMGPAQGDVPQAPVVVAASALGAVDRGSLTLNAQPQALQLVPFFNQYHRRTAVYFPLFTEAQWQVEKAAYEEAEADRVALNWRTIDIMRLGEMQPERDHAFATDISEPSSRLGRSGRWLMWTTGKYFEFDLAVEAQTVLQVTYWGQDIRRNFDITVDGVLLTNEKLDYPSEAQFRVVDYAVPAAMTAGKDKVRVRFTTRGSGLDVFEVRSLRPEKAQA</sequence>
<reference evidence="6" key="1">
    <citation type="submission" date="2011-03" db="EMBL/GenBank/DDBJ databases">
        <title>Draft genome sequence of Brevundimonas diminuta.</title>
        <authorList>
            <person name="Brown P.J.B."/>
            <person name="Buechlein A."/>
            <person name="Hemmerich C."/>
            <person name="Brun Y.V."/>
        </authorList>
    </citation>
    <scope>NUCLEOTIDE SEQUENCE [LARGE SCALE GENOMIC DNA]</scope>
    <source>
        <strain evidence="6">C19</strain>
    </source>
</reference>
<feature type="signal peptide" evidence="1">
    <location>
        <begin position="1"/>
        <end position="23"/>
    </location>
</feature>
<dbReference type="InterPro" id="IPR049046">
    <property type="entry name" value="Beta-AFase-like_GH127_middle"/>
</dbReference>
<name>F4QGI6_9CAUL</name>
<feature type="chain" id="PRO_5003320226" description="Tat twin-arginine translocation pathway signal sequence domain protein" evidence="1">
    <location>
        <begin position="24"/>
        <end position="773"/>
    </location>
</feature>
<gene>
    <name evidence="5" type="ORF">ABI_21080</name>
</gene>
<accession>F4QGI6</accession>
<dbReference type="InterPro" id="IPR046544">
    <property type="entry name" value="GH146_SB_dom"/>
</dbReference>
<evidence type="ECO:0008006" key="7">
    <source>
        <dbReference type="Google" id="ProtNLM"/>
    </source>
</evidence>
<dbReference type="InterPro" id="IPR008928">
    <property type="entry name" value="6-hairpin_glycosidase_sf"/>
</dbReference>
<keyword evidence="6" id="KW-1185">Reference proteome</keyword>
<dbReference type="PANTHER" id="PTHR31151:SF0">
    <property type="entry name" value="PROLINE-TRNA LIGASE (DUF1680)"/>
    <property type="match status" value="1"/>
</dbReference>
<dbReference type="STRING" id="715226.ABI_21080"/>
<protein>
    <recommendedName>
        <fullName evidence="7">Tat twin-arginine translocation pathway signal sequence domain protein</fullName>
    </recommendedName>
</protein>
<evidence type="ECO:0000256" key="1">
    <source>
        <dbReference type="SAM" id="SignalP"/>
    </source>
</evidence>
<feature type="domain" description="Non-reducing end beta-L-arabinofuranosidase-like GH127 middle" evidence="4">
    <location>
        <begin position="437"/>
        <end position="529"/>
    </location>
</feature>
<dbReference type="EMBL" id="GL883077">
    <property type="protein sequence ID" value="EGF93667.1"/>
    <property type="molecule type" value="Genomic_DNA"/>
</dbReference>
<evidence type="ECO:0000313" key="5">
    <source>
        <dbReference type="EMBL" id="EGF93667.1"/>
    </source>
</evidence>
<dbReference type="SUPFAM" id="SSF48208">
    <property type="entry name" value="Six-hairpin glycosidases"/>
    <property type="match status" value="1"/>
</dbReference>
<evidence type="ECO:0000313" key="6">
    <source>
        <dbReference type="Proteomes" id="UP000006512"/>
    </source>
</evidence>
<dbReference type="RefSeq" id="WP_006272868.1">
    <property type="nucleotide sequence ID" value="NZ_GL883077.1"/>
</dbReference>
<dbReference type="HOGENOM" id="CLU_008033_1_0_5"/>
<evidence type="ECO:0000259" key="2">
    <source>
        <dbReference type="Pfam" id="PF07944"/>
    </source>
</evidence>
<dbReference type="eggNOG" id="COG3533">
    <property type="taxonomic scope" value="Bacteria"/>
</dbReference>
<dbReference type="InterPro" id="IPR006311">
    <property type="entry name" value="TAT_signal"/>
</dbReference>
<evidence type="ECO:0000259" key="3">
    <source>
        <dbReference type="Pfam" id="PF20620"/>
    </source>
</evidence>
<evidence type="ECO:0000259" key="4">
    <source>
        <dbReference type="Pfam" id="PF20736"/>
    </source>
</evidence>
<organism evidence="5 6">
    <name type="scientific">Asticcacaulis biprosthecium C19</name>
    <dbReference type="NCBI Taxonomy" id="715226"/>
    <lineage>
        <taxon>Bacteria</taxon>
        <taxon>Pseudomonadati</taxon>
        <taxon>Pseudomonadota</taxon>
        <taxon>Alphaproteobacteria</taxon>
        <taxon>Caulobacterales</taxon>
        <taxon>Caulobacteraceae</taxon>
        <taxon>Asticcacaulis</taxon>
    </lineage>
</organism>
<dbReference type="Proteomes" id="UP000006512">
    <property type="component" value="Unassembled WGS sequence"/>
</dbReference>
<feature type="domain" description="Glycoside hydrolase GH146 substrate-binding" evidence="3">
    <location>
        <begin position="635"/>
        <end position="755"/>
    </location>
</feature>
<proteinExistence type="predicted"/>
<dbReference type="OrthoDB" id="9757939at2"/>
<keyword evidence="1" id="KW-0732">Signal</keyword>
<dbReference type="Pfam" id="PF20620">
    <property type="entry name" value="DUF6805"/>
    <property type="match status" value="1"/>
</dbReference>
<dbReference type="Pfam" id="PF20736">
    <property type="entry name" value="Glyco_hydro127M"/>
    <property type="match status" value="1"/>
</dbReference>
<feature type="domain" description="Non-reducing end beta-L-arabinofuranosidase-like GH127 catalytic" evidence="2">
    <location>
        <begin position="37"/>
        <end position="424"/>
    </location>
</feature>
<dbReference type="AlphaFoldDB" id="F4QGI6"/>
<dbReference type="PANTHER" id="PTHR31151">
    <property type="entry name" value="PROLINE-TRNA LIGASE (DUF1680)"/>
    <property type="match status" value="1"/>
</dbReference>
<dbReference type="Pfam" id="PF07944">
    <property type="entry name" value="Beta-AFase-like_GH127_cat"/>
    <property type="match status" value="1"/>
</dbReference>